<evidence type="ECO:0000259" key="1">
    <source>
        <dbReference type="PROSITE" id="PS50995"/>
    </source>
</evidence>
<organism evidence="2 3">
    <name type="scientific">Novosphingobium mathurense</name>
    <dbReference type="NCBI Taxonomy" id="428990"/>
    <lineage>
        <taxon>Bacteria</taxon>
        <taxon>Pseudomonadati</taxon>
        <taxon>Pseudomonadota</taxon>
        <taxon>Alphaproteobacteria</taxon>
        <taxon>Sphingomonadales</taxon>
        <taxon>Sphingomonadaceae</taxon>
        <taxon>Novosphingobium</taxon>
    </lineage>
</organism>
<dbReference type="AlphaFoldDB" id="A0A1U6IWB0"/>
<feature type="domain" description="HTH marR-type" evidence="1">
    <location>
        <begin position="23"/>
        <end position="153"/>
    </location>
</feature>
<accession>A0A1U6IWB0</accession>
<dbReference type="PANTHER" id="PTHR33164">
    <property type="entry name" value="TRANSCRIPTIONAL REGULATOR, MARR FAMILY"/>
    <property type="match status" value="1"/>
</dbReference>
<dbReference type="InterPro" id="IPR039422">
    <property type="entry name" value="MarR/SlyA-like"/>
</dbReference>
<dbReference type="PANTHER" id="PTHR33164:SF89">
    <property type="entry name" value="MARR FAMILY REGULATORY PROTEIN"/>
    <property type="match status" value="1"/>
</dbReference>
<evidence type="ECO:0000313" key="3">
    <source>
        <dbReference type="Proteomes" id="UP000190989"/>
    </source>
</evidence>
<sequence length="173" mass="18424">MNNSVMMMAMDQDPIKMLQDPISSRLGYLLRRASAAMMADLGAALAEIDLRPVEGTILILVGANPGCIQSDLGRMLGIKRANMVPLVSALATRGYIEKSPVDGRSLALSLTAQGEQARLAVETLMDVHESRFERLLAGRDESALRRALALIAEGPCFDDTEGGPAPMSVGDLG</sequence>
<dbReference type="Proteomes" id="UP000190989">
    <property type="component" value="Unassembled WGS sequence"/>
</dbReference>
<dbReference type="PROSITE" id="PS50995">
    <property type="entry name" value="HTH_MARR_2"/>
    <property type="match status" value="1"/>
</dbReference>
<keyword evidence="3" id="KW-1185">Reference proteome</keyword>
<evidence type="ECO:0000313" key="2">
    <source>
        <dbReference type="EMBL" id="SLK12294.1"/>
    </source>
</evidence>
<dbReference type="InterPro" id="IPR000835">
    <property type="entry name" value="HTH_MarR-typ"/>
</dbReference>
<proteinExistence type="predicted"/>
<dbReference type="SMART" id="SM00347">
    <property type="entry name" value="HTH_MARR"/>
    <property type="match status" value="1"/>
</dbReference>
<reference evidence="3" key="1">
    <citation type="submission" date="2017-02" db="EMBL/GenBank/DDBJ databases">
        <authorList>
            <person name="Varghese N."/>
            <person name="Submissions S."/>
        </authorList>
    </citation>
    <scope>NUCLEOTIDE SEQUENCE [LARGE SCALE GENOMIC DNA]</scope>
    <source>
        <strain evidence="3">SM117</strain>
    </source>
</reference>
<dbReference type="EMBL" id="FVZE01000018">
    <property type="protein sequence ID" value="SLK12294.1"/>
    <property type="molecule type" value="Genomic_DNA"/>
</dbReference>
<dbReference type="SUPFAM" id="SSF46785">
    <property type="entry name" value="Winged helix' DNA-binding domain"/>
    <property type="match status" value="1"/>
</dbReference>
<dbReference type="GO" id="GO:0006950">
    <property type="term" value="P:response to stress"/>
    <property type="evidence" value="ECO:0007669"/>
    <property type="project" value="TreeGrafter"/>
</dbReference>
<dbReference type="GO" id="GO:0003700">
    <property type="term" value="F:DNA-binding transcription factor activity"/>
    <property type="evidence" value="ECO:0007669"/>
    <property type="project" value="InterPro"/>
</dbReference>
<name>A0A1U6IWB0_9SPHN</name>
<protein>
    <submittedName>
        <fullName evidence="2">Transcriptional regulator, MarR family</fullName>
    </submittedName>
</protein>
<dbReference type="RefSeq" id="WP_139384125.1">
    <property type="nucleotide sequence ID" value="NZ_FVZE01000018.1"/>
</dbReference>
<dbReference type="STRING" id="428990.SAMN06295987_11830"/>
<dbReference type="InterPro" id="IPR036388">
    <property type="entry name" value="WH-like_DNA-bd_sf"/>
</dbReference>
<dbReference type="InterPro" id="IPR036390">
    <property type="entry name" value="WH_DNA-bd_sf"/>
</dbReference>
<dbReference type="Pfam" id="PF12802">
    <property type="entry name" value="MarR_2"/>
    <property type="match status" value="1"/>
</dbReference>
<dbReference type="Gene3D" id="1.10.10.10">
    <property type="entry name" value="Winged helix-like DNA-binding domain superfamily/Winged helix DNA-binding domain"/>
    <property type="match status" value="1"/>
</dbReference>
<gene>
    <name evidence="2" type="ORF">SAMN06295987_11830</name>
</gene>